<dbReference type="GO" id="GO:0005975">
    <property type="term" value="P:carbohydrate metabolic process"/>
    <property type="evidence" value="ECO:0007669"/>
    <property type="project" value="InterPro"/>
</dbReference>
<comment type="subcellular location">
    <subcellularLocation>
        <location evidence="1">Secreted</location>
    </subcellularLocation>
</comment>
<evidence type="ECO:0000313" key="5">
    <source>
        <dbReference type="Proteomes" id="UP000564644"/>
    </source>
</evidence>
<dbReference type="Gene3D" id="3.20.20.370">
    <property type="entry name" value="Glycoside hydrolase/deacetylase"/>
    <property type="match status" value="1"/>
</dbReference>
<evidence type="ECO:0000256" key="2">
    <source>
        <dbReference type="ARBA" id="ARBA00022729"/>
    </source>
</evidence>
<gene>
    <name evidence="4" type="ORF">H7C18_31095</name>
</gene>
<dbReference type="InterPro" id="IPR011330">
    <property type="entry name" value="Glyco_hydro/deAcase_b/a-brl"/>
</dbReference>
<dbReference type="EMBL" id="JACJVO010000047">
    <property type="protein sequence ID" value="MBB6735370.1"/>
    <property type="molecule type" value="Genomic_DNA"/>
</dbReference>
<name>A0A7X0VZ52_9BACL</name>
<dbReference type="SUPFAM" id="SSF88713">
    <property type="entry name" value="Glycoside hydrolase/deacetylase"/>
    <property type="match status" value="1"/>
</dbReference>
<keyword evidence="2" id="KW-0732">Signal</keyword>
<evidence type="ECO:0000259" key="3">
    <source>
        <dbReference type="PROSITE" id="PS51677"/>
    </source>
</evidence>
<comment type="caution">
    <text evidence="4">The sequence shown here is derived from an EMBL/GenBank/DDBJ whole genome shotgun (WGS) entry which is preliminary data.</text>
</comment>
<dbReference type="PROSITE" id="PS51257">
    <property type="entry name" value="PROKAR_LIPOPROTEIN"/>
    <property type="match status" value="1"/>
</dbReference>
<organism evidence="4 5">
    <name type="scientific">Cohnella zeiphila</name>
    <dbReference type="NCBI Taxonomy" id="2761120"/>
    <lineage>
        <taxon>Bacteria</taxon>
        <taxon>Bacillati</taxon>
        <taxon>Bacillota</taxon>
        <taxon>Bacilli</taxon>
        <taxon>Bacillales</taxon>
        <taxon>Paenibacillaceae</taxon>
        <taxon>Cohnella</taxon>
    </lineage>
</organism>
<dbReference type="GO" id="GO:0005576">
    <property type="term" value="C:extracellular region"/>
    <property type="evidence" value="ECO:0007669"/>
    <property type="project" value="UniProtKB-SubCell"/>
</dbReference>
<dbReference type="CDD" id="cd10918">
    <property type="entry name" value="CE4_NodB_like_5s_6s"/>
    <property type="match status" value="1"/>
</dbReference>
<dbReference type="InterPro" id="IPR051398">
    <property type="entry name" value="Polysacch_Deacetylase"/>
</dbReference>
<dbReference type="RefSeq" id="WP_185133025.1">
    <property type="nucleotide sequence ID" value="NZ_JACJVO010000047.1"/>
</dbReference>
<dbReference type="InterPro" id="IPR002509">
    <property type="entry name" value="NODB_dom"/>
</dbReference>
<proteinExistence type="predicted"/>
<dbReference type="Pfam" id="PF01522">
    <property type="entry name" value="Polysacc_deac_1"/>
    <property type="match status" value="1"/>
</dbReference>
<accession>A0A7X0VZ52</accession>
<dbReference type="Proteomes" id="UP000564644">
    <property type="component" value="Unassembled WGS sequence"/>
</dbReference>
<dbReference type="GO" id="GO:0016810">
    <property type="term" value="F:hydrolase activity, acting on carbon-nitrogen (but not peptide) bonds"/>
    <property type="evidence" value="ECO:0007669"/>
    <property type="project" value="InterPro"/>
</dbReference>
<feature type="domain" description="NodB homology" evidence="3">
    <location>
        <begin position="117"/>
        <end position="323"/>
    </location>
</feature>
<dbReference type="PROSITE" id="PS51677">
    <property type="entry name" value="NODB"/>
    <property type="match status" value="1"/>
</dbReference>
<dbReference type="AlphaFoldDB" id="A0A7X0VZ52"/>
<evidence type="ECO:0000256" key="1">
    <source>
        <dbReference type="ARBA" id="ARBA00004613"/>
    </source>
</evidence>
<dbReference type="PANTHER" id="PTHR34216:SF3">
    <property type="entry name" value="POLY-BETA-1,6-N-ACETYL-D-GLUCOSAMINE N-DEACETYLASE"/>
    <property type="match status" value="1"/>
</dbReference>
<evidence type="ECO:0000313" key="4">
    <source>
        <dbReference type="EMBL" id="MBB6735370.1"/>
    </source>
</evidence>
<dbReference type="PANTHER" id="PTHR34216">
    <property type="match status" value="1"/>
</dbReference>
<reference evidence="4 5" key="1">
    <citation type="submission" date="2020-08" db="EMBL/GenBank/DDBJ databases">
        <title>Cohnella phylogeny.</title>
        <authorList>
            <person name="Dunlap C."/>
        </authorList>
    </citation>
    <scope>NUCLEOTIDE SEQUENCE [LARGE SCALE GENOMIC DNA]</scope>
    <source>
        <strain evidence="4 5">CBP 2801</strain>
    </source>
</reference>
<sequence>MKIRKSLAYALCGGLLLAACLMLHGIWGWAVRPANAGAAHHVWTRLQPAAYRSKKYYSGKVIVLMYHDVSPKPLNDKTLTVDRFETQLKMMKDAGFHWITMDQYLDFMTKGKPVPDNAVLLTFDDGYESLYRYAYPLLKKYHAPAVSFLIVETVGNPAVKGIPKVTWDQVKEMQANGLAFYSHSYYSHIEMPVSASGKRVRGILAAPVYGPKNGVKRTETRQEYLARITTDLDKADRKLQQELGNSREALAFPYGDYSPDLLKVCRQLGIDVTFTVKRGINGPRDWNGYRVNAGGMADDPAALLSDMEKAIPPAKSQRTQAAA</sequence>
<protein>
    <submittedName>
        <fullName evidence="4">Polysaccharide deacetylase family protein</fullName>
    </submittedName>
</protein>
<keyword evidence="5" id="KW-1185">Reference proteome</keyword>